<keyword evidence="4" id="KW-0732">Signal</keyword>
<gene>
    <name evidence="9" type="ORF">H9966_04590</name>
</gene>
<evidence type="ECO:0000259" key="7">
    <source>
        <dbReference type="Pfam" id="PF25944"/>
    </source>
</evidence>
<dbReference type="InterPro" id="IPR058627">
    <property type="entry name" value="MdtA-like_C"/>
</dbReference>
<comment type="subcellular location">
    <subcellularLocation>
        <location evidence="1">Cell envelope</location>
    </subcellularLocation>
</comment>
<dbReference type="GO" id="GO:0005886">
    <property type="term" value="C:plasma membrane"/>
    <property type="evidence" value="ECO:0007669"/>
    <property type="project" value="TreeGrafter"/>
</dbReference>
<dbReference type="SUPFAM" id="SSF111369">
    <property type="entry name" value="HlyD-like secretion proteins"/>
    <property type="match status" value="1"/>
</dbReference>
<dbReference type="Gene3D" id="1.10.287.470">
    <property type="entry name" value="Helix hairpin bin"/>
    <property type="match status" value="1"/>
</dbReference>
<dbReference type="Pfam" id="PF25876">
    <property type="entry name" value="HH_MFP_RND"/>
    <property type="match status" value="1"/>
</dbReference>
<feature type="coiled-coil region" evidence="3">
    <location>
        <begin position="90"/>
        <end position="162"/>
    </location>
</feature>
<evidence type="ECO:0000313" key="9">
    <source>
        <dbReference type="EMBL" id="HIZ69152.1"/>
    </source>
</evidence>
<dbReference type="Pfam" id="PF25917">
    <property type="entry name" value="BSH_RND"/>
    <property type="match status" value="1"/>
</dbReference>
<dbReference type="Gene3D" id="2.40.30.170">
    <property type="match status" value="1"/>
</dbReference>
<dbReference type="GO" id="GO:0046677">
    <property type="term" value="P:response to antibiotic"/>
    <property type="evidence" value="ECO:0007669"/>
    <property type="project" value="TreeGrafter"/>
</dbReference>
<dbReference type="NCBIfam" id="TIGR01730">
    <property type="entry name" value="RND_mfp"/>
    <property type="match status" value="1"/>
</dbReference>
<evidence type="ECO:0000256" key="3">
    <source>
        <dbReference type="SAM" id="Coils"/>
    </source>
</evidence>
<feature type="domain" description="Multidrug resistance protein MdtA-like alpha-helical hairpin" evidence="5">
    <location>
        <begin position="98"/>
        <end position="165"/>
    </location>
</feature>
<evidence type="ECO:0000259" key="5">
    <source>
        <dbReference type="Pfam" id="PF25876"/>
    </source>
</evidence>
<name>A0A9D2FYI3_9BACT</name>
<dbReference type="Gene3D" id="2.40.420.20">
    <property type="match status" value="1"/>
</dbReference>
<feature type="domain" description="Multidrug resistance protein MdtA-like beta-barrel" evidence="7">
    <location>
        <begin position="203"/>
        <end position="279"/>
    </location>
</feature>
<dbReference type="GO" id="GO:0022857">
    <property type="term" value="F:transmembrane transporter activity"/>
    <property type="evidence" value="ECO:0007669"/>
    <property type="project" value="InterPro"/>
</dbReference>
<dbReference type="Pfam" id="PF25944">
    <property type="entry name" value="Beta-barrel_RND"/>
    <property type="match status" value="1"/>
</dbReference>
<dbReference type="InterPro" id="IPR058626">
    <property type="entry name" value="MdtA-like_b-barrel"/>
</dbReference>
<evidence type="ECO:0000313" key="10">
    <source>
        <dbReference type="Proteomes" id="UP000824055"/>
    </source>
</evidence>
<organism evidence="9 10">
    <name type="scientific">Candidatus Prevotella avicola</name>
    <dbReference type="NCBI Taxonomy" id="2838738"/>
    <lineage>
        <taxon>Bacteria</taxon>
        <taxon>Pseudomonadati</taxon>
        <taxon>Bacteroidota</taxon>
        <taxon>Bacteroidia</taxon>
        <taxon>Bacteroidales</taxon>
        <taxon>Prevotellaceae</taxon>
        <taxon>Prevotella</taxon>
    </lineage>
</organism>
<keyword evidence="3" id="KW-0175">Coiled coil</keyword>
<feature type="domain" description="Multidrug resistance protein MdtA-like C-terminal permuted SH3" evidence="8">
    <location>
        <begin position="294"/>
        <end position="355"/>
    </location>
</feature>
<proteinExistence type="inferred from homology"/>
<evidence type="ECO:0000256" key="1">
    <source>
        <dbReference type="ARBA" id="ARBA00004196"/>
    </source>
</evidence>
<feature type="signal peptide" evidence="4">
    <location>
        <begin position="1"/>
        <end position="18"/>
    </location>
</feature>
<dbReference type="Pfam" id="PF25967">
    <property type="entry name" value="RND-MFP_C"/>
    <property type="match status" value="1"/>
</dbReference>
<dbReference type="EMBL" id="DXBE01000035">
    <property type="protein sequence ID" value="HIZ69152.1"/>
    <property type="molecule type" value="Genomic_DNA"/>
</dbReference>
<reference evidence="9" key="2">
    <citation type="submission" date="2021-04" db="EMBL/GenBank/DDBJ databases">
        <authorList>
            <person name="Gilroy R."/>
        </authorList>
    </citation>
    <scope>NUCLEOTIDE SEQUENCE</scope>
    <source>
        <strain evidence="9">ChiHecec3B27-8219</strain>
    </source>
</reference>
<evidence type="ECO:0000259" key="6">
    <source>
        <dbReference type="Pfam" id="PF25917"/>
    </source>
</evidence>
<feature type="chain" id="PRO_5039139677" evidence="4">
    <location>
        <begin position="19"/>
        <end position="397"/>
    </location>
</feature>
<dbReference type="PANTHER" id="PTHR30158">
    <property type="entry name" value="ACRA/E-RELATED COMPONENT OF DRUG EFFLUX TRANSPORTER"/>
    <property type="match status" value="1"/>
</dbReference>
<dbReference type="InterPro" id="IPR006143">
    <property type="entry name" value="RND_pump_MFP"/>
</dbReference>
<dbReference type="PROSITE" id="PS51257">
    <property type="entry name" value="PROKAR_LIPOPROTEIN"/>
    <property type="match status" value="1"/>
</dbReference>
<dbReference type="PANTHER" id="PTHR30158:SF23">
    <property type="entry name" value="MULTIDRUG RESISTANCE PROTEIN MEXA"/>
    <property type="match status" value="1"/>
</dbReference>
<evidence type="ECO:0000256" key="4">
    <source>
        <dbReference type="SAM" id="SignalP"/>
    </source>
</evidence>
<evidence type="ECO:0000259" key="8">
    <source>
        <dbReference type="Pfam" id="PF25967"/>
    </source>
</evidence>
<dbReference type="Gene3D" id="2.40.50.100">
    <property type="match status" value="1"/>
</dbReference>
<protein>
    <submittedName>
        <fullName evidence="9">Efflux RND transporter periplasmic adaptor subunit</fullName>
    </submittedName>
</protein>
<reference evidence="9" key="1">
    <citation type="journal article" date="2021" name="PeerJ">
        <title>Extensive microbial diversity within the chicken gut microbiome revealed by metagenomics and culture.</title>
        <authorList>
            <person name="Gilroy R."/>
            <person name="Ravi A."/>
            <person name="Getino M."/>
            <person name="Pursley I."/>
            <person name="Horton D.L."/>
            <person name="Alikhan N.F."/>
            <person name="Baker D."/>
            <person name="Gharbi K."/>
            <person name="Hall N."/>
            <person name="Watson M."/>
            <person name="Adriaenssens E.M."/>
            <person name="Foster-Nyarko E."/>
            <person name="Jarju S."/>
            <person name="Secka A."/>
            <person name="Antonio M."/>
            <person name="Oren A."/>
            <person name="Chaudhuri R.R."/>
            <person name="La Ragione R."/>
            <person name="Hildebrand F."/>
            <person name="Pallen M.J."/>
        </authorList>
    </citation>
    <scope>NUCLEOTIDE SEQUENCE</scope>
    <source>
        <strain evidence="9">ChiHecec3B27-8219</strain>
    </source>
</reference>
<dbReference type="GO" id="GO:0030313">
    <property type="term" value="C:cell envelope"/>
    <property type="evidence" value="ECO:0007669"/>
    <property type="project" value="UniProtKB-SubCell"/>
</dbReference>
<dbReference type="InterPro" id="IPR058624">
    <property type="entry name" value="MdtA-like_HH"/>
</dbReference>
<dbReference type="AlphaFoldDB" id="A0A9D2FYI3"/>
<evidence type="ECO:0000256" key="2">
    <source>
        <dbReference type="ARBA" id="ARBA00009477"/>
    </source>
</evidence>
<comment type="caution">
    <text evidence="9">The sequence shown here is derived from an EMBL/GenBank/DDBJ whole genome shotgun (WGS) entry which is preliminary data.</text>
</comment>
<dbReference type="InterPro" id="IPR058625">
    <property type="entry name" value="MdtA-like_BSH"/>
</dbReference>
<accession>A0A9D2FYI3</accession>
<dbReference type="Proteomes" id="UP000824055">
    <property type="component" value="Unassembled WGS sequence"/>
</dbReference>
<comment type="similarity">
    <text evidence="2">Belongs to the membrane fusion protein (MFP) (TC 8.A.1) family.</text>
</comment>
<feature type="domain" description="Multidrug resistance protein MdtA-like barrel-sandwich hybrid" evidence="6">
    <location>
        <begin position="57"/>
        <end position="198"/>
    </location>
</feature>
<sequence>MKMKSVLFALTVAATLTACGGGGSMNTGDNKFPVREITTSAATLQATYPAAIKGIQDVEIRPKVSGFITKVCVHEGQQVSAGQLLFVLDNETYQAAVREAQAAVNTARAQMNTAQLTYNNNKMLFEKKIIGQYELSTAANNYATSQAQLAQAEAALASAKENLSYCYVKSPSAGVIGSLPYKVGALVSASITQPLTTVSNISTVEVYFAMTEKDIMNLTKKAGGIHTAIADYPAVKLQLADGTIYDQPGKVVKVSGVIDPSTGSANMIAQFANPKMLLKSGGSGQIVVPTNAANSIVIPQEATSQVQDRVFVYVVGKDNKVKYTAITVNPQNDGKNFIVTSGLKVGDRIVVKGITTLQDGMEIQPITEAEYNQNLKNAAQMGADQDDLGKLKENLSK</sequence>